<dbReference type="Gene3D" id="2.40.50.140">
    <property type="entry name" value="Nucleic acid-binding proteins"/>
    <property type="match status" value="1"/>
</dbReference>
<keyword evidence="5 8" id="KW-0233">DNA recombination</keyword>
<accession>A0ABV3T4Y7</accession>
<dbReference type="PANTHER" id="PTHR33991:SF1">
    <property type="entry name" value="DNA REPAIR PROTEIN RECO"/>
    <property type="match status" value="1"/>
</dbReference>
<evidence type="ECO:0000256" key="6">
    <source>
        <dbReference type="ARBA" id="ARBA00023204"/>
    </source>
</evidence>
<organism evidence="10 11">
    <name type="scientific">Spiribacter insolitus</name>
    <dbReference type="NCBI Taxonomy" id="3122417"/>
    <lineage>
        <taxon>Bacteria</taxon>
        <taxon>Pseudomonadati</taxon>
        <taxon>Pseudomonadota</taxon>
        <taxon>Gammaproteobacteria</taxon>
        <taxon>Chromatiales</taxon>
        <taxon>Ectothiorhodospiraceae</taxon>
        <taxon>Spiribacter</taxon>
    </lineage>
</organism>
<dbReference type="RefSeq" id="WP_367983067.1">
    <property type="nucleotide sequence ID" value="NZ_JBAKFF010000001.1"/>
</dbReference>
<dbReference type="InterPro" id="IPR003717">
    <property type="entry name" value="RecO"/>
</dbReference>
<sequence length="251" mass="27329">MNAGPRDVTLEPGFVLHARPYRDTSLLVELLTRDHGRVGVVARGVRSRRSRLAGLLQPLQPLALSWRSRGELGALRAAEPAGRPFLLRGRRLVSGLYANELLIRLLGREDPHPGLFERYLAMLEGLAEGVAEAVALRAFERDLLALLGYGLPLARDTRDAPLVHDQWYRYDPAHGATPVAGPRAGGLVVSGGTLLALASEPLTEAAARASRDIMRAALQPHLGNRPLKTRELYSRYTARGEQDHGPSSGQP</sequence>
<evidence type="ECO:0000256" key="8">
    <source>
        <dbReference type="HAMAP-Rule" id="MF_00201"/>
    </source>
</evidence>
<dbReference type="PANTHER" id="PTHR33991">
    <property type="entry name" value="DNA REPAIR PROTEIN RECO"/>
    <property type="match status" value="1"/>
</dbReference>
<dbReference type="SUPFAM" id="SSF57863">
    <property type="entry name" value="ArfGap/RecO-like zinc finger"/>
    <property type="match status" value="1"/>
</dbReference>
<evidence type="ECO:0000256" key="7">
    <source>
        <dbReference type="ARBA" id="ARBA00033409"/>
    </source>
</evidence>
<comment type="function">
    <text evidence="1 8">Involved in DNA repair and RecF pathway recombination.</text>
</comment>
<comment type="caution">
    <text evidence="10">The sequence shown here is derived from an EMBL/GenBank/DDBJ whole genome shotgun (WGS) entry which is preliminary data.</text>
</comment>
<dbReference type="EMBL" id="JBAKFF010000001">
    <property type="protein sequence ID" value="MEX0430271.1"/>
    <property type="molecule type" value="Genomic_DNA"/>
</dbReference>
<dbReference type="Pfam" id="PF02565">
    <property type="entry name" value="RecO_C"/>
    <property type="match status" value="1"/>
</dbReference>
<evidence type="ECO:0000256" key="4">
    <source>
        <dbReference type="ARBA" id="ARBA00022763"/>
    </source>
</evidence>
<proteinExistence type="inferred from homology"/>
<dbReference type="Gene3D" id="1.20.1440.120">
    <property type="entry name" value="Recombination protein O, C-terminal domain"/>
    <property type="match status" value="1"/>
</dbReference>
<dbReference type="InterPro" id="IPR022572">
    <property type="entry name" value="DNA_rep/recomb_RecO_N"/>
</dbReference>
<protein>
    <recommendedName>
        <fullName evidence="3 8">DNA repair protein RecO</fullName>
    </recommendedName>
    <alternativeName>
        <fullName evidence="7 8">Recombination protein O</fullName>
    </alternativeName>
</protein>
<keyword evidence="6 8" id="KW-0234">DNA repair</keyword>
<evidence type="ECO:0000256" key="2">
    <source>
        <dbReference type="ARBA" id="ARBA00007452"/>
    </source>
</evidence>
<evidence type="ECO:0000313" key="11">
    <source>
        <dbReference type="Proteomes" id="UP001556637"/>
    </source>
</evidence>
<dbReference type="InterPro" id="IPR037278">
    <property type="entry name" value="ARFGAP/RecO"/>
</dbReference>
<dbReference type="Proteomes" id="UP001556637">
    <property type="component" value="Unassembled WGS sequence"/>
</dbReference>
<gene>
    <name evidence="8 10" type="primary">recO</name>
    <name evidence="10" type="ORF">V6X30_02495</name>
</gene>
<dbReference type="SUPFAM" id="SSF50249">
    <property type="entry name" value="Nucleic acid-binding proteins"/>
    <property type="match status" value="1"/>
</dbReference>
<evidence type="ECO:0000259" key="9">
    <source>
        <dbReference type="Pfam" id="PF11967"/>
    </source>
</evidence>
<evidence type="ECO:0000256" key="5">
    <source>
        <dbReference type="ARBA" id="ARBA00023172"/>
    </source>
</evidence>
<dbReference type="Pfam" id="PF11967">
    <property type="entry name" value="RecO_N"/>
    <property type="match status" value="1"/>
</dbReference>
<keyword evidence="11" id="KW-1185">Reference proteome</keyword>
<name>A0ABV3T4Y7_9GAMM</name>
<dbReference type="InterPro" id="IPR042242">
    <property type="entry name" value="RecO_C"/>
</dbReference>
<evidence type="ECO:0000256" key="1">
    <source>
        <dbReference type="ARBA" id="ARBA00003065"/>
    </source>
</evidence>
<evidence type="ECO:0000313" key="10">
    <source>
        <dbReference type="EMBL" id="MEX0430271.1"/>
    </source>
</evidence>
<feature type="domain" description="DNA replication/recombination mediator RecO N-terminal" evidence="9">
    <location>
        <begin position="11"/>
        <end position="80"/>
    </location>
</feature>
<dbReference type="HAMAP" id="MF_00201">
    <property type="entry name" value="RecO"/>
    <property type="match status" value="1"/>
</dbReference>
<keyword evidence="4 8" id="KW-0227">DNA damage</keyword>
<reference evidence="10 11" key="1">
    <citation type="submission" date="2024-02" db="EMBL/GenBank/DDBJ databases">
        <title>New especies of Spiribacter isolated from saline water.</title>
        <authorList>
            <person name="Leon M.J."/>
            <person name="De La Haba R."/>
            <person name="Sanchez-Porro C."/>
            <person name="Ventosa A."/>
        </authorList>
    </citation>
    <scope>NUCLEOTIDE SEQUENCE [LARGE SCALE GENOMIC DNA]</scope>
    <source>
        <strain evidence="11">ag22IC4-189</strain>
    </source>
</reference>
<evidence type="ECO:0000256" key="3">
    <source>
        <dbReference type="ARBA" id="ARBA00021310"/>
    </source>
</evidence>
<dbReference type="NCBIfam" id="TIGR00613">
    <property type="entry name" value="reco"/>
    <property type="match status" value="1"/>
</dbReference>
<comment type="similarity">
    <text evidence="2 8">Belongs to the RecO family.</text>
</comment>
<dbReference type="InterPro" id="IPR012340">
    <property type="entry name" value="NA-bd_OB-fold"/>
</dbReference>